<gene>
    <name evidence="2" type="ORF">B0T25DRAFT_339152</name>
</gene>
<feature type="region of interest" description="Disordered" evidence="1">
    <location>
        <begin position="1"/>
        <end position="75"/>
    </location>
</feature>
<name>A0AAJ0M8F4_9PEZI</name>
<keyword evidence="3" id="KW-1185">Reference proteome</keyword>
<evidence type="ECO:0000313" key="3">
    <source>
        <dbReference type="Proteomes" id="UP001275084"/>
    </source>
</evidence>
<dbReference type="Proteomes" id="UP001275084">
    <property type="component" value="Unassembled WGS sequence"/>
</dbReference>
<evidence type="ECO:0000313" key="2">
    <source>
        <dbReference type="EMBL" id="KAK3341351.1"/>
    </source>
</evidence>
<feature type="compositionally biased region" description="Polar residues" evidence="1">
    <location>
        <begin position="248"/>
        <end position="257"/>
    </location>
</feature>
<reference evidence="2" key="2">
    <citation type="submission" date="2023-06" db="EMBL/GenBank/DDBJ databases">
        <authorList>
            <consortium name="Lawrence Berkeley National Laboratory"/>
            <person name="Haridas S."/>
            <person name="Hensen N."/>
            <person name="Bonometti L."/>
            <person name="Westerberg I."/>
            <person name="Brannstrom I.O."/>
            <person name="Guillou S."/>
            <person name="Cros-Aarteil S."/>
            <person name="Calhoun S."/>
            <person name="Kuo A."/>
            <person name="Mondo S."/>
            <person name="Pangilinan J."/>
            <person name="Riley R."/>
            <person name="Labutti K."/>
            <person name="Andreopoulos B."/>
            <person name="Lipzen A."/>
            <person name="Chen C."/>
            <person name="Yanf M."/>
            <person name="Daum C."/>
            <person name="Ng V."/>
            <person name="Clum A."/>
            <person name="Steindorff A."/>
            <person name="Ohm R."/>
            <person name="Martin F."/>
            <person name="Silar P."/>
            <person name="Natvig D."/>
            <person name="Lalanne C."/>
            <person name="Gautier V."/>
            <person name="Ament-Velasquez S.L."/>
            <person name="Kruys A."/>
            <person name="Hutchinson M.I."/>
            <person name="Powell A.J."/>
            <person name="Barry K."/>
            <person name="Miller A.N."/>
            <person name="Grigoriev I.V."/>
            <person name="Debuchy R."/>
            <person name="Gladieux P."/>
            <person name="Thoren M.H."/>
            <person name="Johannesson H."/>
        </authorList>
    </citation>
    <scope>NUCLEOTIDE SEQUENCE</scope>
    <source>
        <strain evidence="2">CBS 955.72</strain>
    </source>
</reference>
<accession>A0AAJ0M8F4</accession>
<feature type="region of interest" description="Disordered" evidence="1">
    <location>
        <begin position="187"/>
        <end position="257"/>
    </location>
</feature>
<feature type="region of interest" description="Disordered" evidence="1">
    <location>
        <begin position="1145"/>
        <end position="1206"/>
    </location>
</feature>
<comment type="caution">
    <text evidence="2">The sequence shown here is derived from an EMBL/GenBank/DDBJ whole genome shotgun (WGS) entry which is preliminary data.</text>
</comment>
<evidence type="ECO:0000256" key="1">
    <source>
        <dbReference type="SAM" id="MobiDB-lite"/>
    </source>
</evidence>
<protein>
    <submittedName>
        <fullName evidence="2">Uncharacterized protein</fullName>
    </submittedName>
</protein>
<proteinExistence type="predicted"/>
<feature type="compositionally biased region" description="Basic and acidic residues" evidence="1">
    <location>
        <begin position="292"/>
        <end position="305"/>
    </location>
</feature>
<feature type="compositionally biased region" description="Acidic residues" evidence="1">
    <location>
        <begin position="1185"/>
        <end position="1206"/>
    </location>
</feature>
<feature type="region of interest" description="Disordered" evidence="1">
    <location>
        <begin position="283"/>
        <end position="306"/>
    </location>
</feature>
<feature type="compositionally biased region" description="Low complexity" evidence="1">
    <location>
        <begin position="12"/>
        <end position="27"/>
    </location>
</feature>
<dbReference type="EMBL" id="JAUIQD010000008">
    <property type="protein sequence ID" value="KAK3341351.1"/>
    <property type="molecule type" value="Genomic_DNA"/>
</dbReference>
<organism evidence="2 3">
    <name type="scientific">Lasiosphaeria hispida</name>
    <dbReference type="NCBI Taxonomy" id="260671"/>
    <lineage>
        <taxon>Eukaryota</taxon>
        <taxon>Fungi</taxon>
        <taxon>Dikarya</taxon>
        <taxon>Ascomycota</taxon>
        <taxon>Pezizomycotina</taxon>
        <taxon>Sordariomycetes</taxon>
        <taxon>Sordariomycetidae</taxon>
        <taxon>Sordariales</taxon>
        <taxon>Lasiosphaeriaceae</taxon>
        <taxon>Lasiosphaeria</taxon>
    </lineage>
</organism>
<reference evidence="2" key="1">
    <citation type="journal article" date="2023" name="Mol. Phylogenet. Evol.">
        <title>Genome-scale phylogeny and comparative genomics of the fungal order Sordariales.</title>
        <authorList>
            <person name="Hensen N."/>
            <person name="Bonometti L."/>
            <person name="Westerberg I."/>
            <person name="Brannstrom I.O."/>
            <person name="Guillou S."/>
            <person name="Cros-Aarteil S."/>
            <person name="Calhoun S."/>
            <person name="Haridas S."/>
            <person name="Kuo A."/>
            <person name="Mondo S."/>
            <person name="Pangilinan J."/>
            <person name="Riley R."/>
            <person name="LaButti K."/>
            <person name="Andreopoulos B."/>
            <person name="Lipzen A."/>
            <person name="Chen C."/>
            <person name="Yan M."/>
            <person name="Daum C."/>
            <person name="Ng V."/>
            <person name="Clum A."/>
            <person name="Steindorff A."/>
            <person name="Ohm R.A."/>
            <person name="Martin F."/>
            <person name="Silar P."/>
            <person name="Natvig D.O."/>
            <person name="Lalanne C."/>
            <person name="Gautier V."/>
            <person name="Ament-Velasquez S.L."/>
            <person name="Kruys A."/>
            <person name="Hutchinson M.I."/>
            <person name="Powell A.J."/>
            <person name="Barry K."/>
            <person name="Miller A.N."/>
            <person name="Grigoriev I.V."/>
            <person name="Debuchy R."/>
            <person name="Gladieux P."/>
            <person name="Hiltunen Thoren M."/>
            <person name="Johannesson H."/>
        </authorList>
    </citation>
    <scope>NUCLEOTIDE SEQUENCE</scope>
    <source>
        <strain evidence="2">CBS 955.72</strain>
    </source>
</reference>
<sequence length="1206" mass="136635">MPSLSDEIQRRGYGSSPGAPLSSPGKGRWPRTPSISSVEFPKTTRGLKGSRVRWPPSPSRSQGSSPETRRWPRTGERKTVDGAFIAFLVDYAANSPECPPLFRAYLENVVLKPESEGERISLANRHLGAPEIAEYGLGPDFMAEIQKYKLYDMWQNPAERPSSSRFYEAMEQEMPRETQDIAETAELSDWYSLNYTDEDESKASGDEETEEGGRSEEAREKSIEKWQKRLRAVLGEGGEPKPRKPASRRQSSASDPTEQLANLLEELQSIPSIPIASIYSRPGAAQAGDSTLEERTGPDWTEKSWFRGTPQPPIAVRLETILNFLGDEDVDRYLDWKKQFQEIVSYLNWLAKEDDKRQLEKVSLQTQAIYDEAVAMAKAHVLFETHHYTPTVLELGKPPTVPLRSTRLNWTGTVHDWPVPSSQPAPRREDLPRPLLARDPTAVNSTLVDNPFGGRLYDVFVQHGKNYWSKDSDIQADDQNNLACVEAQAFETFSTSDYVGGVKRDPSSGMTVLPDDTLVVPDDPVALARERGARRAGLQRSLRRFGTQGHRGLPTKGSRLVLPIDTATRKKVRQSALGLQYEPVGLPATEMPRQIEPQPYSFFFGEYEKQRRRLRGLALSWVAGQYGEEGRPVTLPRNLVTGGPLIWPTVDPDVQNKQDLLEQCRTALKVLEIAGQRTPRDLLQAVLGLAKRGVAGEFESHRVPREVHLAKDEWGRERGQKQPSYLSSEDIKWIKFLGGECVNDQNWTGRVQSAAPKNKYRLFHIFARRVKKALDDRNPEGLFSQSDNKVTVEGLLEVINAGSANSAIEKCEFHPYDACAWLDRLAKAGHVRFQPDLECYGIIERPVAQYFPEHRVIWPGHNARPSYSEHISEWKDVIRKENPTSIDPSSDVWNFFTALGYRLGYTIRGVERSLEREAGRTQHVSTQGLSEAIGKWEEVCAGLERDEIVSLPELVKRIDVNNTDYTDGMTEQEALPLIRAKIIEEINENKPMLAPGREHRYIDGNEKEQVAMVRDINWDWASEDVRGKECKRFWHVNRWPLESSYLTSEAKSAITSDVNLDPAQTFDPFVTDPTADHWKRPKLRRYGEEDKVEYRRGPAIYPVGDTVRQRKAVEEYVTDIVHKSVGLDRRRKRTWSERLAQLNPFSSSDLNEGREADAPPLPPVDPRLIPESWDPRATLVKVDDQDAGPEGDDDDDDDEMDDLFTV</sequence>
<feature type="compositionally biased region" description="Basic and acidic residues" evidence="1">
    <location>
        <begin position="201"/>
        <end position="227"/>
    </location>
</feature>
<dbReference type="AlphaFoldDB" id="A0AAJ0M8F4"/>